<keyword evidence="1" id="KW-1133">Transmembrane helix</keyword>
<sequence>MNRFARFSLVLLLSLMTAAFCTWALGATWTAIGGGEMSFHGWTALALGILGTFGLTWGLMALAFKSHREGWDDQVDNTFDPGRRDGEGR</sequence>
<gene>
    <name evidence="3" type="ORF">ACFFGE_07950</name>
</gene>
<feature type="signal peptide" evidence="2">
    <location>
        <begin position="1"/>
        <end position="26"/>
    </location>
</feature>
<feature type="transmembrane region" description="Helical" evidence="1">
    <location>
        <begin position="42"/>
        <end position="64"/>
    </location>
</feature>
<evidence type="ECO:0008006" key="5">
    <source>
        <dbReference type="Google" id="ProtNLM"/>
    </source>
</evidence>
<dbReference type="RefSeq" id="WP_376835780.1">
    <property type="nucleotide sequence ID" value="NZ_JBHLSW010000005.1"/>
</dbReference>
<accession>A0ABV6R2G5</accession>
<evidence type="ECO:0000256" key="2">
    <source>
        <dbReference type="SAM" id="SignalP"/>
    </source>
</evidence>
<name>A0ABV6R2G5_9CAUL</name>
<reference evidence="3 4" key="1">
    <citation type="submission" date="2024-09" db="EMBL/GenBank/DDBJ databases">
        <authorList>
            <person name="Sun Q."/>
            <person name="Mori K."/>
        </authorList>
    </citation>
    <scope>NUCLEOTIDE SEQUENCE [LARGE SCALE GENOMIC DNA]</scope>
    <source>
        <strain evidence="3 4">NCAIM B.02621</strain>
    </source>
</reference>
<evidence type="ECO:0000256" key="1">
    <source>
        <dbReference type="SAM" id="Phobius"/>
    </source>
</evidence>
<comment type="caution">
    <text evidence="3">The sequence shown here is derived from an EMBL/GenBank/DDBJ whole genome shotgun (WGS) entry which is preliminary data.</text>
</comment>
<keyword evidence="1" id="KW-0812">Transmembrane</keyword>
<evidence type="ECO:0000313" key="4">
    <source>
        <dbReference type="Proteomes" id="UP001589906"/>
    </source>
</evidence>
<organism evidence="3 4">
    <name type="scientific">Brevundimonas balnearis</name>
    <dbReference type="NCBI Taxonomy" id="1572858"/>
    <lineage>
        <taxon>Bacteria</taxon>
        <taxon>Pseudomonadati</taxon>
        <taxon>Pseudomonadota</taxon>
        <taxon>Alphaproteobacteria</taxon>
        <taxon>Caulobacterales</taxon>
        <taxon>Caulobacteraceae</taxon>
        <taxon>Brevundimonas</taxon>
    </lineage>
</organism>
<keyword evidence="1" id="KW-0472">Membrane</keyword>
<dbReference type="EMBL" id="JBHLSW010000005">
    <property type="protein sequence ID" value="MFC0633812.1"/>
    <property type="molecule type" value="Genomic_DNA"/>
</dbReference>
<evidence type="ECO:0000313" key="3">
    <source>
        <dbReference type="EMBL" id="MFC0633812.1"/>
    </source>
</evidence>
<dbReference type="Proteomes" id="UP001589906">
    <property type="component" value="Unassembled WGS sequence"/>
</dbReference>
<feature type="chain" id="PRO_5046515998" description="Lipoprotein" evidence="2">
    <location>
        <begin position="27"/>
        <end position="89"/>
    </location>
</feature>
<proteinExistence type="predicted"/>
<keyword evidence="2" id="KW-0732">Signal</keyword>
<protein>
    <recommendedName>
        <fullName evidence="5">Lipoprotein</fullName>
    </recommendedName>
</protein>
<keyword evidence="4" id="KW-1185">Reference proteome</keyword>